<organism evidence="2 3">
    <name type="scientific">Naganishia liquefaciens</name>
    <dbReference type="NCBI Taxonomy" id="104408"/>
    <lineage>
        <taxon>Eukaryota</taxon>
        <taxon>Fungi</taxon>
        <taxon>Dikarya</taxon>
        <taxon>Basidiomycota</taxon>
        <taxon>Agaricomycotina</taxon>
        <taxon>Tremellomycetes</taxon>
        <taxon>Filobasidiales</taxon>
        <taxon>Filobasidiaceae</taxon>
        <taxon>Naganishia</taxon>
    </lineage>
</organism>
<dbReference type="Proteomes" id="UP000620104">
    <property type="component" value="Unassembled WGS sequence"/>
</dbReference>
<evidence type="ECO:0000256" key="1">
    <source>
        <dbReference type="SAM" id="MobiDB-lite"/>
    </source>
</evidence>
<proteinExistence type="predicted"/>
<dbReference type="AlphaFoldDB" id="A0A8H3TNE4"/>
<gene>
    <name evidence="2" type="ORF">NliqN6_0677</name>
</gene>
<sequence length="948" mass="103594">MATNRAVQDIVNGADPGLATATISPPNDFASQAYDTEVEEYEDLGGVLVLYTRPEVSAVRITYSHTFNIYASWKTDYCAAACTWLFPPRRWTLDDGRDSVHQDHPGEEPVIGDAGNGMSHTKVNGVKQEALMDGIFGNNQSEEASAKLDGEDTTPIKTPFRLRRTPVIGPIQPTYSSVNMNPTFVVLFADHHLSLYFSAMPTFPTSSGTRSNDPALSVSTGAVYPKLDVISCPILTPSVVLNETEGSPETVVGIPAKQENEKPDSSAASSPEQPLLQQQQQQILQQQQQTNIGVLPDTAAVVADAIPLNNVDTSVNAPRKARQIRPGQATIFLREDDETIWVAFRSYRPARIQVPVNTIQLNGMEGRNGTDRSNGSAKSPANAGISTEVLKLLQSMPRQRGPDELSVEALASIGVMRGGTGLTDSLSAVPLDNPIDYANALPSMEALEDSIVNALEGEEEDWICVTELRLDLLSGIPSVSARPIPHINFPYSVYKNWPEQSQLLNFFFLENAQSQSHPIIDHAANDDSDHHLPREGRDLDLVLSFAERNQNSSDYQGSVRLEHIRLSRRELEVSDAFAALAAPDQIEKKPDIKDLSRLEWVATELGQTTLPADTGAVQPGLHDNKGEHVYFSLRNGHVESIVTITLEGEHLRVKDTDIHLEPSHRVLDRSLNSLILVTVSPKGDMLISPNNATGSSTSDSHTALAQAFGLAILNGVAYDDLLRFSENEVRKMSVTSLDSLLSCVWSVIHSLDVNDSPQIKGHIRLVPYLEFATALFRLAMDDRVHTSTLLLHLISTENLFLRSRVEDLTENDDQKGLKRTRSYDAGKFHVSLALSKDSVGSPHFTPAQNAAIDFVLSHPAALRLSQIICSEARGFALSITNNNAPAAPYPGSSQIALTRDAASASLLQSILRDQIEGLGIRISEWQRILNQLAHSQLEQSSGMSAIAW</sequence>
<dbReference type="OrthoDB" id="2591556at2759"/>
<feature type="compositionally biased region" description="Basic and acidic residues" evidence="1">
    <location>
        <begin position="97"/>
        <end position="107"/>
    </location>
</feature>
<evidence type="ECO:0000313" key="2">
    <source>
        <dbReference type="EMBL" id="GHJ84275.1"/>
    </source>
</evidence>
<feature type="region of interest" description="Disordered" evidence="1">
    <location>
        <begin position="97"/>
        <end position="119"/>
    </location>
</feature>
<reference evidence="2" key="1">
    <citation type="submission" date="2020-07" db="EMBL/GenBank/DDBJ databases">
        <title>Draft Genome Sequence of a Deep-Sea Yeast, Naganishia (Cryptococcus) liquefaciens strain N6.</title>
        <authorList>
            <person name="Han Y.W."/>
            <person name="Kajitani R."/>
            <person name="Morimoto H."/>
            <person name="Parhat M."/>
            <person name="Tsubouchi H."/>
            <person name="Bakenova O."/>
            <person name="Ogata M."/>
            <person name="Argunhan B."/>
            <person name="Aoki R."/>
            <person name="Kajiwara S."/>
            <person name="Itoh T."/>
            <person name="Iwasaki H."/>
        </authorList>
    </citation>
    <scope>NUCLEOTIDE SEQUENCE</scope>
    <source>
        <strain evidence="2">N6</strain>
    </source>
</reference>
<feature type="compositionally biased region" description="Low complexity" evidence="1">
    <location>
        <begin position="273"/>
        <end position="282"/>
    </location>
</feature>
<evidence type="ECO:0000313" key="3">
    <source>
        <dbReference type="Proteomes" id="UP000620104"/>
    </source>
</evidence>
<keyword evidence="3" id="KW-1185">Reference proteome</keyword>
<name>A0A8H3TNE4_9TREE</name>
<feature type="region of interest" description="Disordered" evidence="1">
    <location>
        <begin position="258"/>
        <end position="282"/>
    </location>
</feature>
<dbReference type="EMBL" id="BLZA01000007">
    <property type="protein sequence ID" value="GHJ84275.1"/>
    <property type="molecule type" value="Genomic_DNA"/>
</dbReference>
<protein>
    <submittedName>
        <fullName evidence="2">Uncharacterized protein</fullName>
    </submittedName>
</protein>
<accession>A0A8H3TNE4</accession>
<comment type="caution">
    <text evidence="2">The sequence shown here is derived from an EMBL/GenBank/DDBJ whole genome shotgun (WGS) entry which is preliminary data.</text>
</comment>